<organism evidence="11 12">
    <name type="scientific">Neocallimastix californiae</name>
    <dbReference type="NCBI Taxonomy" id="1754190"/>
    <lineage>
        <taxon>Eukaryota</taxon>
        <taxon>Fungi</taxon>
        <taxon>Fungi incertae sedis</taxon>
        <taxon>Chytridiomycota</taxon>
        <taxon>Chytridiomycota incertae sedis</taxon>
        <taxon>Neocallimastigomycetes</taxon>
        <taxon>Neocallimastigales</taxon>
        <taxon>Neocallimastigaceae</taxon>
        <taxon>Neocallimastix</taxon>
    </lineage>
</organism>
<dbReference type="InterPro" id="IPR039999">
    <property type="entry name" value="LYAR"/>
</dbReference>
<dbReference type="SUPFAM" id="SSF57667">
    <property type="entry name" value="beta-beta-alpha zinc fingers"/>
    <property type="match status" value="2"/>
</dbReference>
<keyword evidence="4 8" id="KW-0863">Zinc-finger</keyword>
<reference evidence="11 12" key="1">
    <citation type="submission" date="2016-08" db="EMBL/GenBank/DDBJ databases">
        <title>A Parts List for Fungal Cellulosomes Revealed by Comparative Genomics.</title>
        <authorList>
            <consortium name="DOE Joint Genome Institute"/>
            <person name="Haitjema C.H."/>
            <person name="Gilmore S.P."/>
            <person name="Henske J.K."/>
            <person name="Solomon K.V."/>
            <person name="De Groot R."/>
            <person name="Kuo A."/>
            <person name="Mondo S.J."/>
            <person name="Salamov A.A."/>
            <person name="Labutti K."/>
            <person name="Zhao Z."/>
            <person name="Chiniquy J."/>
            <person name="Barry K."/>
            <person name="Brewer H.M."/>
            <person name="Purvine S.O."/>
            <person name="Wright A.T."/>
            <person name="Boxma B."/>
            <person name="Van Alen T."/>
            <person name="Hackstein J.H."/>
            <person name="Baker S.E."/>
            <person name="Grigoriev I.V."/>
            <person name="O'Malley M.A."/>
        </authorList>
    </citation>
    <scope>NUCLEOTIDE SEQUENCE [LARGE SCALE GENOMIC DNA]</scope>
    <source>
        <strain evidence="11 12">G1</strain>
    </source>
</reference>
<feature type="compositionally biased region" description="Low complexity" evidence="9">
    <location>
        <begin position="70"/>
        <end position="92"/>
    </location>
</feature>
<evidence type="ECO:0000256" key="4">
    <source>
        <dbReference type="ARBA" id="ARBA00022771"/>
    </source>
</evidence>
<dbReference type="FunFam" id="3.30.1490.490:FF:000001">
    <property type="entry name" value="cell growth-regulating nucleolar protein-like"/>
    <property type="match status" value="1"/>
</dbReference>
<evidence type="ECO:0000256" key="9">
    <source>
        <dbReference type="SAM" id="MobiDB-lite"/>
    </source>
</evidence>
<evidence type="ECO:0000256" key="3">
    <source>
        <dbReference type="ARBA" id="ARBA00022737"/>
    </source>
</evidence>
<dbReference type="Proteomes" id="UP000193920">
    <property type="component" value="Unassembled WGS sequence"/>
</dbReference>
<evidence type="ECO:0000256" key="8">
    <source>
        <dbReference type="PROSITE-ProRule" id="PRU01145"/>
    </source>
</evidence>
<dbReference type="EMBL" id="MCOG01000176">
    <property type="protein sequence ID" value="ORY30055.1"/>
    <property type="molecule type" value="Genomic_DNA"/>
</dbReference>
<keyword evidence="6" id="KW-0539">Nucleus</keyword>
<name>A0A1Y2B7H9_9FUNG</name>
<evidence type="ECO:0000259" key="10">
    <source>
        <dbReference type="Pfam" id="PF08790"/>
    </source>
</evidence>
<feature type="domain" description="Zinc finger C2H2 LYAR-type" evidence="10">
    <location>
        <begin position="30"/>
        <end position="57"/>
    </location>
</feature>
<comment type="caution">
    <text evidence="11">The sequence shown here is derived from an EMBL/GenBank/DDBJ whole genome shotgun (WGS) entry which is preliminary data.</text>
</comment>
<dbReference type="OrthoDB" id="21474at2759"/>
<keyword evidence="12" id="KW-1185">Reference proteome</keyword>
<evidence type="ECO:0000256" key="6">
    <source>
        <dbReference type="ARBA" id="ARBA00023242"/>
    </source>
</evidence>
<evidence type="ECO:0000256" key="7">
    <source>
        <dbReference type="ARBA" id="ARBA00061084"/>
    </source>
</evidence>
<dbReference type="GO" id="GO:0005730">
    <property type="term" value="C:nucleolus"/>
    <property type="evidence" value="ECO:0007669"/>
    <property type="project" value="TreeGrafter"/>
</dbReference>
<dbReference type="GO" id="GO:0003677">
    <property type="term" value="F:DNA binding"/>
    <property type="evidence" value="ECO:0007669"/>
    <property type="project" value="InterPro"/>
</dbReference>
<evidence type="ECO:0000256" key="2">
    <source>
        <dbReference type="ARBA" id="ARBA00022723"/>
    </source>
</evidence>
<dbReference type="GO" id="GO:0008270">
    <property type="term" value="F:zinc ion binding"/>
    <property type="evidence" value="ECO:0007669"/>
    <property type="project" value="UniProtKB-KW"/>
</dbReference>
<keyword evidence="2" id="KW-0479">Metal-binding</keyword>
<dbReference type="Pfam" id="PF08790">
    <property type="entry name" value="zf-LYAR"/>
    <property type="match status" value="1"/>
</dbReference>
<feature type="region of interest" description="Disordered" evidence="9">
    <location>
        <begin position="128"/>
        <end position="152"/>
    </location>
</feature>
<evidence type="ECO:0000256" key="1">
    <source>
        <dbReference type="ARBA" id="ARBA00004123"/>
    </source>
</evidence>
<dbReference type="PROSITE" id="PS51804">
    <property type="entry name" value="ZF_C2HC_LYAR"/>
    <property type="match status" value="2"/>
</dbReference>
<dbReference type="STRING" id="1754190.A0A1Y2B7H9"/>
<dbReference type="PANTHER" id="PTHR13100:SF10">
    <property type="entry name" value="CELL GROWTH-REGULATING NUCLEOLAR PROTEIN"/>
    <property type="match status" value="1"/>
</dbReference>
<gene>
    <name evidence="11" type="ORF">LY90DRAFT_705477</name>
</gene>
<dbReference type="PANTHER" id="PTHR13100">
    <property type="entry name" value="CELL GROWTH-REGULATING NUCLEOLAR PROTEIN LYAR"/>
    <property type="match status" value="1"/>
</dbReference>
<comment type="similarity">
    <text evidence="7">Belongs to the UPF0743 family.</text>
</comment>
<dbReference type="InterPro" id="IPR036236">
    <property type="entry name" value="Znf_C2H2_sf"/>
</dbReference>
<keyword evidence="3" id="KW-0677">Repeat</keyword>
<dbReference type="GO" id="GO:0006364">
    <property type="term" value="P:rRNA processing"/>
    <property type="evidence" value="ECO:0007669"/>
    <property type="project" value="TreeGrafter"/>
</dbReference>
<dbReference type="Gene3D" id="3.30.1490.490">
    <property type="match status" value="1"/>
</dbReference>
<feature type="region of interest" description="Disordered" evidence="9">
    <location>
        <begin position="63"/>
        <end position="93"/>
    </location>
</feature>
<evidence type="ECO:0000313" key="11">
    <source>
        <dbReference type="EMBL" id="ORY30055.1"/>
    </source>
</evidence>
<protein>
    <submittedName>
        <fullName evidence="11">Zf-LYAR-domain-containing protein</fullName>
    </submittedName>
</protein>
<proteinExistence type="inferred from homology"/>
<dbReference type="GO" id="GO:0000122">
    <property type="term" value="P:negative regulation of transcription by RNA polymerase II"/>
    <property type="evidence" value="ECO:0007669"/>
    <property type="project" value="TreeGrafter"/>
</dbReference>
<dbReference type="InterPro" id="IPR014898">
    <property type="entry name" value="Znf_C2H2_LYAR"/>
</dbReference>
<dbReference type="AlphaFoldDB" id="A0A1Y2B7H9"/>
<evidence type="ECO:0000313" key="12">
    <source>
        <dbReference type="Proteomes" id="UP000193920"/>
    </source>
</evidence>
<sequence length="217" mass="25382">MVSFVCEYCQETLKKNKLDQHTNRCRYAQFTCIDCGTTFQGTSYRAHTSCISEDEKYQKNLYRGKKGKNNRNNNSNNNNNNNNNNKNNNNNNVQTKKLDLFSNKNATKNKKTEGEPENTISQLKKLMDNKKRAHEEEEKKETENKKQKKENNIKDLIKESIEKNVFEKKEISLKKLIKTVSKDVSKKTKDTKEKDVKKQVKDTINFIKSGDKIVLKF</sequence>
<keyword evidence="5" id="KW-0862">Zinc</keyword>
<evidence type="ECO:0000256" key="5">
    <source>
        <dbReference type="ARBA" id="ARBA00022833"/>
    </source>
</evidence>
<accession>A0A1Y2B7H9</accession>
<comment type="subcellular location">
    <subcellularLocation>
        <location evidence="1">Nucleus</location>
    </subcellularLocation>
</comment>